<evidence type="ECO:0000256" key="3">
    <source>
        <dbReference type="ARBA" id="ARBA00022544"/>
    </source>
</evidence>
<keyword evidence="6" id="KW-0564">Palmitate</keyword>
<evidence type="ECO:0000259" key="9">
    <source>
        <dbReference type="Pfam" id="PF25198"/>
    </source>
</evidence>
<dbReference type="InterPro" id="IPR008844">
    <property type="entry name" value="Spore_GerAC-like"/>
</dbReference>
<gene>
    <name evidence="10" type="ORF">JOC54_002023</name>
</gene>
<evidence type="ECO:0000256" key="4">
    <source>
        <dbReference type="ARBA" id="ARBA00022729"/>
    </source>
</evidence>
<dbReference type="NCBIfam" id="TIGR02887">
    <property type="entry name" value="spore_ger_x_C"/>
    <property type="match status" value="1"/>
</dbReference>
<dbReference type="PANTHER" id="PTHR35789">
    <property type="entry name" value="SPORE GERMINATION PROTEIN B3"/>
    <property type="match status" value="1"/>
</dbReference>
<evidence type="ECO:0000259" key="8">
    <source>
        <dbReference type="Pfam" id="PF05504"/>
    </source>
</evidence>
<evidence type="ECO:0000313" key="10">
    <source>
        <dbReference type="EMBL" id="MBM7838764.1"/>
    </source>
</evidence>
<sequence length="398" mass="45014">MRKQIRRLLNSLLVLLLLSGCWDRWELNELSLIVGMAIDKDDTNYILTMQAMNPSEIASQETGRGYAQAMNVQEKSETIHESLRKMVQKSPRRSFISQLKVLIISEEVAQEGLEHVLDFFFRDHEVRSDFYIVIARDNKASEILQVITPLETLPSQSIYDSIRFSLRSYSGTKAITMDELYQEMMAEGIEPTVMGITVEGDLEVGKTKENAETNQAAAKLRINGIALFQDNKLIDWFTEDYSKGLDYLTENISDSVTSIKCPSGGELALESRKTKRELDVHLTNDTPSATYSFTIESSISEVDCQGLDLASSSDFAEIQSKAENEFRDSLLQTVQATQALKSDAFGIGQAIYRKYPTYWETHREDWPAIFAEMDIDVQVEINLTDSGSIINSFSKRGR</sequence>
<dbReference type="Pfam" id="PF25198">
    <property type="entry name" value="Spore_GerAC_N"/>
    <property type="match status" value="1"/>
</dbReference>
<comment type="subcellular location">
    <subcellularLocation>
        <location evidence="1">Membrane</location>
        <topology evidence="1">Lipid-anchor</topology>
    </subcellularLocation>
</comment>
<evidence type="ECO:0000256" key="6">
    <source>
        <dbReference type="ARBA" id="ARBA00023139"/>
    </source>
</evidence>
<comment type="caution">
    <text evidence="10">The sequence shown here is derived from an EMBL/GenBank/DDBJ whole genome shotgun (WGS) entry which is preliminary data.</text>
</comment>
<feature type="domain" description="Spore germination GerAC-like C-terminal" evidence="8">
    <location>
        <begin position="223"/>
        <end position="387"/>
    </location>
</feature>
<comment type="similarity">
    <text evidence="2">Belongs to the GerABKC lipoprotein family.</text>
</comment>
<reference evidence="10" key="1">
    <citation type="submission" date="2021-01" db="EMBL/GenBank/DDBJ databases">
        <title>Genomic Encyclopedia of Type Strains, Phase IV (KMG-IV): sequencing the most valuable type-strain genomes for metagenomic binning, comparative biology and taxonomic classification.</title>
        <authorList>
            <person name="Goeker M."/>
        </authorList>
    </citation>
    <scope>NUCLEOTIDE SEQUENCE</scope>
    <source>
        <strain evidence="10">DSM 21943</strain>
    </source>
</reference>
<accession>A0ABS2SWC6</accession>
<dbReference type="RefSeq" id="WP_204466035.1">
    <property type="nucleotide sequence ID" value="NZ_JAFBCV010000005.1"/>
</dbReference>
<organism evidence="10 11">
    <name type="scientific">Shouchella xiaoxiensis</name>
    <dbReference type="NCBI Taxonomy" id="766895"/>
    <lineage>
        <taxon>Bacteria</taxon>
        <taxon>Bacillati</taxon>
        <taxon>Bacillota</taxon>
        <taxon>Bacilli</taxon>
        <taxon>Bacillales</taxon>
        <taxon>Bacillaceae</taxon>
        <taxon>Shouchella</taxon>
    </lineage>
</organism>
<keyword evidence="7" id="KW-0449">Lipoprotein</keyword>
<dbReference type="Gene3D" id="3.30.300.210">
    <property type="entry name" value="Nutrient germinant receptor protein C, domain 3"/>
    <property type="match status" value="1"/>
</dbReference>
<name>A0ABS2SWC6_9BACI</name>
<dbReference type="Pfam" id="PF05504">
    <property type="entry name" value="Spore_GerAC"/>
    <property type="match status" value="1"/>
</dbReference>
<keyword evidence="5" id="KW-0472">Membrane</keyword>
<feature type="domain" description="Spore germination protein N-terminal" evidence="9">
    <location>
        <begin position="23"/>
        <end position="197"/>
    </location>
</feature>
<evidence type="ECO:0000256" key="7">
    <source>
        <dbReference type="ARBA" id="ARBA00023288"/>
    </source>
</evidence>
<proteinExistence type="inferred from homology"/>
<dbReference type="Proteomes" id="UP001179280">
    <property type="component" value="Unassembled WGS sequence"/>
</dbReference>
<keyword evidence="3" id="KW-0309">Germination</keyword>
<dbReference type="EMBL" id="JAFBCV010000005">
    <property type="protein sequence ID" value="MBM7838764.1"/>
    <property type="molecule type" value="Genomic_DNA"/>
</dbReference>
<dbReference type="PROSITE" id="PS51257">
    <property type="entry name" value="PROKAR_LIPOPROTEIN"/>
    <property type="match status" value="1"/>
</dbReference>
<protein>
    <submittedName>
        <fullName evidence="10">Spore germination protein KC</fullName>
    </submittedName>
</protein>
<dbReference type="PANTHER" id="PTHR35789:SF1">
    <property type="entry name" value="SPORE GERMINATION PROTEIN B3"/>
    <property type="match status" value="1"/>
</dbReference>
<evidence type="ECO:0000256" key="2">
    <source>
        <dbReference type="ARBA" id="ARBA00007886"/>
    </source>
</evidence>
<dbReference type="InterPro" id="IPR038501">
    <property type="entry name" value="Spore_GerAC_C_sf"/>
</dbReference>
<evidence type="ECO:0000256" key="5">
    <source>
        <dbReference type="ARBA" id="ARBA00023136"/>
    </source>
</evidence>
<evidence type="ECO:0000256" key="1">
    <source>
        <dbReference type="ARBA" id="ARBA00004635"/>
    </source>
</evidence>
<dbReference type="InterPro" id="IPR057336">
    <property type="entry name" value="GerAC_N"/>
</dbReference>
<dbReference type="Gene3D" id="6.20.190.10">
    <property type="entry name" value="Nutrient germinant receptor protein C, domain 1"/>
    <property type="match status" value="1"/>
</dbReference>
<keyword evidence="4" id="KW-0732">Signal</keyword>
<evidence type="ECO:0000313" key="11">
    <source>
        <dbReference type="Proteomes" id="UP001179280"/>
    </source>
</evidence>
<keyword evidence="11" id="KW-1185">Reference proteome</keyword>
<dbReference type="InterPro" id="IPR046953">
    <property type="entry name" value="Spore_GerAC-like_C"/>
</dbReference>